<accession>G2P973</accession>
<evidence type="ECO:0000313" key="2">
    <source>
        <dbReference type="Proteomes" id="UP000008703"/>
    </source>
</evidence>
<dbReference type="HOGENOM" id="CLU_3384174_0_0_11"/>
<reference evidence="1" key="1">
    <citation type="submission" date="2011-08" db="EMBL/GenBank/DDBJ databases">
        <title>Complete sequence of chromosome of Streptomyces violaceusniger Tu 4113.</title>
        <authorList>
            <consortium name="US DOE Joint Genome Institute"/>
            <person name="Lucas S."/>
            <person name="Han J."/>
            <person name="Lapidus A."/>
            <person name="Cheng J.-F."/>
            <person name="Goodwin L."/>
            <person name="Pitluck S."/>
            <person name="Peters L."/>
            <person name="Ivanova N."/>
            <person name="Daligault H."/>
            <person name="Detter J.C."/>
            <person name="Han C."/>
            <person name="Tapia R."/>
            <person name="Land M."/>
            <person name="Hauser L."/>
            <person name="Kyrpides N."/>
            <person name="Ivanova N."/>
            <person name="Pagani I."/>
            <person name="Hagen A."/>
            <person name="Katz L."/>
            <person name="Fiedler H.-P."/>
            <person name="Keasling J."/>
            <person name="Fortman J."/>
            <person name="Woyke T."/>
        </authorList>
    </citation>
    <scope>NUCLEOTIDE SEQUENCE [LARGE SCALE GENOMIC DNA]</scope>
    <source>
        <strain evidence="1">Tu 4113</strain>
    </source>
</reference>
<protein>
    <submittedName>
        <fullName evidence="1">Uncharacterized protein</fullName>
    </submittedName>
</protein>
<evidence type="ECO:0000313" key="1">
    <source>
        <dbReference type="EMBL" id="AEM87672.1"/>
    </source>
</evidence>
<dbReference type="Proteomes" id="UP000008703">
    <property type="component" value="Chromosome"/>
</dbReference>
<dbReference type="AlphaFoldDB" id="G2P973"/>
<dbReference type="EMBL" id="CP002994">
    <property type="protein sequence ID" value="AEM87672.1"/>
    <property type="molecule type" value="Genomic_DNA"/>
</dbReference>
<name>G2P973_STRV4</name>
<sequence>MQTVKQSSKQRSKQTIADHRCKTTIRERMTCGR</sequence>
<organism evidence="1 2">
    <name type="scientific">Streptomyces violaceusniger (strain Tu 4113)</name>
    <dbReference type="NCBI Taxonomy" id="653045"/>
    <lineage>
        <taxon>Bacteria</taxon>
        <taxon>Bacillati</taxon>
        <taxon>Actinomycetota</taxon>
        <taxon>Actinomycetes</taxon>
        <taxon>Kitasatosporales</taxon>
        <taxon>Streptomycetaceae</taxon>
        <taxon>Streptomyces</taxon>
        <taxon>Streptomyces violaceusniger group</taxon>
    </lineage>
</organism>
<proteinExistence type="predicted"/>
<keyword evidence="2" id="KW-1185">Reference proteome</keyword>
<gene>
    <name evidence="1" type="ORF">Strvi_8353</name>
</gene>
<dbReference type="KEGG" id="svl:Strvi_8353"/>